<evidence type="ECO:0000313" key="1">
    <source>
        <dbReference type="EMBL" id="CAF1116567.1"/>
    </source>
</evidence>
<accession>A0A8S2LFY3</accession>
<proteinExistence type="predicted"/>
<evidence type="ECO:0008006" key="4">
    <source>
        <dbReference type="Google" id="ProtNLM"/>
    </source>
</evidence>
<reference evidence="2" key="1">
    <citation type="submission" date="2021-02" db="EMBL/GenBank/DDBJ databases">
        <authorList>
            <person name="Nowell W R."/>
        </authorList>
    </citation>
    <scope>NUCLEOTIDE SEQUENCE</scope>
</reference>
<dbReference type="EMBL" id="CAJOBA010015401">
    <property type="protein sequence ID" value="CAF3887386.1"/>
    <property type="molecule type" value="Genomic_DNA"/>
</dbReference>
<dbReference type="AlphaFoldDB" id="A0A8S2LFY3"/>
<sequence>YYYLLSHTMFSEVRSIHNNFSSLHEQPRWNYMTPSNERMDRFKQLVKRYEINKDYATCLGGLEAFEIVFIVDDSGSMNTPIGAVTSPFDAKETRWDEVKRIVSIVVDVAAALDPDGVDVYFLNRAPILHVRDSSELQPIFAVLPEGPTPIAQVLRQVLREKEIQIQERKLLVLIAIDGEPTDNDGRVDIQNLEQVLRKERNPIAHIPVTFIACTDDDYSIGYLNTWDETIDYVDVVDDYRTEKKQILRIQGPTFPFSFGDYIVKILLGSINEWFDELDERKVDVRGPSRFEASAQVPARGEFLTYKQLQQDSNEPLLAQNVGNTTMDQTTPDKVIMAEKDATLNQLMLVPTGSSFQIVCLDLRSEIGATNIKKEFEELGAFVYFHSEHQLLEFLHLNDITYTFMILIGNTYDTDNLNRLKVFYMRKTKNIYVLLSSDIPSQIVDLRFRLGNDIACHLTEKGHKLSSSTCVRKQIYQDQSKIYRTLINSIDYLINGVKSV</sequence>
<gene>
    <name evidence="1" type="ORF">OVA965_LOCUS19981</name>
    <name evidence="2" type="ORF">TMI583_LOCUS20224</name>
</gene>
<evidence type="ECO:0000313" key="3">
    <source>
        <dbReference type="Proteomes" id="UP000682733"/>
    </source>
</evidence>
<name>A0A8S2LFY3_9BILA</name>
<dbReference type="Proteomes" id="UP000677228">
    <property type="component" value="Unassembled WGS sequence"/>
</dbReference>
<dbReference type="PANTHER" id="PTHR34706:SF1">
    <property type="entry name" value="VWFA DOMAIN-CONTAINING PROTEIN"/>
    <property type="match status" value="1"/>
</dbReference>
<evidence type="ECO:0000313" key="2">
    <source>
        <dbReference type="EMBL" id="CAF3887386.1"/>
    </source>
</evidence>
<organism evidence="2 3">
    <name type="scientific">Didymodactylos carnosus</name>
    <dbReference type="NCBI Taxonomy" id="1234261"/>
    <lineage>
        <taxon>Eukaryota</taxon>
        <taxon>Metazoa</taxon>
        <taxon>Spiralia</taxon>
        <taxon>Gnathifera</taxon>
        <taxon>Rotifera</taxon>
        <taxon>Eurotatoria</taxon>
        <taxon>Bdelloidea</taxon>
        <taxon>Philodinida</taxon>
        <taxon>Philodinidae</taxon>
        <taxon>Didymodactylos</taxon>
    </lineage>
</organism>
<dbReference type="SUPFAM" id="SSF53300">
    <property type="entry name" value="vWA-like"/>
    <property type="match status" value="1"/>
</dbReference>
<protein>
    <recommendedName>
        <fullName evidence="4">VWFA domain-containing protein</fullName>
    </recommendedName>
</protein>
<feature type="non-terminal residue" evidence="2">
    <location>
        <position position="1"/>
    </location>
</feature>
<dbReference type="InterPro" id="IPR036465">
    <property type="entry name" value="vWFA_dom_sf"/>
</dbReference>
<dbReference type="PANTHER" id="PTHR34706">
    <property type="entry name" value="SLR1338 PROTEIN"/>
    <property type="match status" value="1"/>
</dbReference>
<dbReference type="Proteomes" id="UP000682733">
    <property type="component" value="Unassembled WGS sequence"/>
</dbReference>
<comment type="caution">
    <text evidence="2">The sequence shown here is derived from an EMBL/GenBank/DDBJ whole genome shotgun (WGS) entry which is preliminary data.</text>
</comment>
<dbReference type="EMBL" id="CAJNOK010010469">
    <property type="protein sequence ID" value="CAF1116567.1"/>
    <property type="molecule type" value="Genomic_DNA"/>
</dbReference>
<dbReference type="Gene3D" id="3.40.50.410">
    <property type="entry name" value="von Willebrand factor, type A domain"/>
    <property type="match status" value="1"/>
</dbReference>